<protein>
    <submittedName>
        <fullName evidence="2">Uncharacterized protein</fullName>
    </submittedName>
</protein>
<dbReference type="EMBL" id="NCXP01000019">
    <property type="protein sequence ID" value="OSC39850.1"/>
    <property type="molecule type" value="Genomic_DNA"/>
</dbReference>
<evidence type="ECO:0000313" key="2">
    <source>
        <dbReference type="EMBL" id="OSC39850.1"/>
    </source>
</evidence>
<sequence length="643" mass="72320">MQNVPLNLLATLDHALRPALPWMVESIERQLDSAPEADDTGLARVYAVVKCFNLGALLAAMFGRTDLARRLCETEIGWLERMACAGNNRGVIAYAFQPWVNLARLDRVEGHYDRAVERLDVLRREWQTKSATIGAASLAPGDWDQLLTQVEVLPQFLRYNWTHENLLCALRDGAYDRIDEIASALDGYECELHLRHMLDEAHLIVDRLVGKAGSTVADVYWQHATEPPLAAVRDVRLAELNLARGGAELVDTAILDLTARRLLGSTVRPWELAVLQHIVALMWQLDERLAMHWAASAYDASRIVGDEVFEAWFVAVCAEGSGRLPVWQKRADELARRSWHRAVRLGDHHDHDARCATIDRVSSRLLDIGSHHPAARATRRNSPGNHPGPRPRVGGNDVDPPTMVHGVRTNTGDRRRATATVRFASRRILPLGPVVDEHTPDVVRWRIESFDFADQPTFAAKPYAYAIKSATPVSLYVLARMTSACRQIFGVDFDENQLMVTVRVDEKDRYTQRQGAHIDWCAGTTFNESEWQSPPPHRPDPGSFLWLGGCHSIDCVLGGPPTEFFLDEQDGVVRLQQDSGGDWKIAAIDFLSLGTAQPGMTGQIVYRPPYTVHQFPPVERWRGANRQRLFISFDYRVRASRRD</sequence>
<proteinExistence type="predicted"/>
<reference evidence="2 3" key="1">
    <citation type="submission" date="2017-04" db="EMBL/GenBank/DDBJ databases">
        <title>The new phylogeny of genus Mycobacterium.</title>
        <authorList>
            <person name="Tortoli E."/>
            <person name="Trovato A."/>
            <person name="Cirillo D.M."/>
        </authorList>
    </citation>
    <scope>NUCLEOTIDE SEQUENCE [LARGE SCALE GENOMIC DNA]</scope>
    <source>
        <strain evidence="2 3">TBL 1200985</strain>
    </source>
</reference>
<dbReference type="AlphaFoldDB" id="A0A1X2LT02"/>
<name>A0A1X2LT02_9MYCO</name>
<organism evidence="2 3">
    <name type="scientific">Mycobacterium decipiens</name>
    <dbReference type="NCBI Taxonomy" id="1430326"/>
    <lineage>
        <taxon>Bacteria</taxon>
        <taxon>Bacillati</taxon>
        <taxon>Actinomycetota</taxon>
        <taxon>Actinomycetes</taxon>
        <taxon>Mycobacteriales</taxon>
        <taxon>Mycobacteriaceae</taxon>
        <taxon>Mycobacterium</taxon>
    </lineage>
</organism>
<keyword evidence="3" id="KW-1185">Reference proteome</keyword>
<gene>
    <name evidence="2" type="ORF">B8W66_15210</name>
</gene>
<evidence type="ECO:0000256" key="1">
    <source>
        <dbReference type="SAM" id="MobiDB-lite"/>
    </source>
</evidence>
<dbReference type="Proteomes" id="UP000193247">
    <property type="component" value="Unassembled WGS sequence"/>
</dbReference>
<accession>A0A1X2LT02</accession>
<evidence type="ECO:0000313" key="3">
    <source>
        <dbReference type="Proteomes" id="UP000193247"/>
    </source>
</evidence>
<feature type="region of interest" description="Disordered" evidence="1">
    <location>
        <begin position="372"/>
        <end position="415"/>
    </location>
</feature>
<comment type="caution">
    <text evidence="2">The sequence shown here is derived from an EMBL/GenBank/DDBJ whole genome shotgun (WGS) entry which is preliminary data.</text>
</comment>